<sequence length="164" mass="17622">HFVLRIEDGSGKHTFIGLGFAERKEAFGFNVELLDHEKHVRRENEEVGGESSGGFQDHTDIDPSVNHLKEGETIRINVKHKPSSGKGMLSAAGLSGGHSGTGKPKLLGLAPPPHATAGKIRSPLPPPPNDPVVVQIASPRRMAPKENTRQNDDSLSDFSLLEVS</sequence>
<dbReference type="PANTHER" id="PTHR12847">
    <property type="entry name" value="ATP-BINDING CASSETTE ABC TRANSPORTER-RELATED"/>
    <property type="match status" value="1"/>
</dbReference>
<dbReference type="SUPFAM" id="SSF50729">
    <property type="entry name" value="PH domain-like"/>
    <property type="match status" value="1"/>
</dbReference>
<dbReference type="EMBL" id="BDDD01000399">
    <property type="protein sequence ID" value="GAV65300.1"/>
    <property type="molecule type" value="Genomic_DNA"/>
</dbReference>
<dbReference type="STRING" id="3775.A0A1Q3BBC5"/>
<dbReference type="InParanoid" id="A0A1Q3BBC5"/>
<gene>
    <name evidence="3" type="ORF">CFOL_v3_08815</name>
</gene>
<name>A0A1Q3BBC5_CEPFO</name>
<dbReference type="Proteomes" id="UP000187406">
    <property type="component" value="Unassembled WGS sequence"/>
</dbReference>
<evidence type="ECO:0000313" key="4">
    <source>
        <dbReference type="Proteomes" id="UP000187406"/>
    </source>
</evidence>
<proteinExistence type="predicted"/>
<feature type="region of interest" description="Disordered" evidence="1">
    <location>
        <begin position="46"/>
        <end position="164"/>
    </location>
</feature>
<dbReference type="GO" id="GO:0030125">
    <property type="term" value="C:clathrin vesicle coat"/>
    <property type="evidence" value="ECO:0007669"/>
    <property type="project" value="TreeGrafter"/>
</dbReference>
<evidence type="ECO:0000313" key="3">
    <source>
        <dbReference type="EMBL" id="GAV65300.1"/>
    </source>
</evidence>
<dbReference type="PANTHER" id="PTHR12847:SF3">
    <property type="entry name" value="EAR-BINDING COAT-ASSOCIATED PROTEIN 2, PUTATIVE, EXPRESSED-RELATED"/>
    <property type="match status" value="1"/>
</dbReference>
<dbReference type="Pfam" id="PF07933">
    <property type="entry name" value="DUF1681"/>
    <property type="match status" value="1"/>
</dbReference>
<feature type="compositionally biased region" description="Basic and acidic residues" evidence="1">
    <location>
        <begin position="57"/>
        <end position="73"/>
    </location>
</feature>
<dbReference type="InterPro" id="IPR012466">
    <property type="entry name" value="NECAP_PHear"/>
</dbReference>
<reference evidence="4" key="1">
    <citation type="submission" date="2016-04" db="EMBL/GenBank/DDBJ databases">
        <title>Cephalotus genome sequencing.</title>
        <authorList>
            <person name="Fukushima K."/>
            <person name="Hasebe M."/>
            <person name="Fang X."/>
        </authorList>
    </citation>
    <scope>NUCLEOTIDE SEQUENCE [LARGE SCALE GENOMIC DNA]</scope>
    <source>
        <strain evidence="4">cv. St1</strain>
    </source>
</reference>
<dbReference type="OrthoDB" id="10265489at2759"/>
<feature type="non-terminal residue" evidence="3">
    <location>
        <position position="1"/>
    </location>
</feature>
<evidence type="ECO:0000259" key="2">
    <source>
        <dbReference type="Pfam" id="PF07933"/>
    </source>
</evidence>
<feature type="compositionally biased region" description="Low complexity" evidence="1">
    <location>
        <begin position="84"/>
        <end position="93"/>
    </location>
</feature>
<dbReference type="Gene3D" id="2.30.29.30">
    <property type="entry name" value="Pleckstrin-homology domain (PH domain)/Phosphotyrosine-binding domain (PTB)"/>
    <property type="match status" value="1"/>
</dbReference>
<comment type="caution">
    <text evidence="3">The sequence shown here is derived from an EMBL/GenBank/DDBJ whole genome shotgun (WGS) entry which is preliminary data.</text>
</comment>
<dbReference type="AlphaFoldDB" id="A0A1Q3BBC5"/>
<protein>
    <submittedName>
        <fullName evidence="3">DUF1681 domain-containing protein</fullName>
    </submittedName>
</protein>
<accession>A0A1Q3BBC5</accession>
<feature type="non-terminal residue" evidence="3">
    <location>
        <position position="164"/>
    </location>
</feature>
<dbReference type="GO" id="GO:0006897">
    <property type="term" value="P:endocytosis"/>
    <property type="evidence" value="ECO:0007669"/>
    <property type="project" value="InterPro"/>
</dbReference>
<keyword evidence="4" id="KW-1185">Reference proteome</keyword>
<organism evidence="3 4">
    <name type="scientific">Cephalotus follicularis</name>
    <name type="common">Albany pitcher plant</name>
    <dbReference type="NCBI Taxonomy" id="3775"/>
    <lineage>
        <taxon>Eukaryota</taxon>
        <taxon>Viridiplantae</taxon>
        <taxon>Streptophyta</taxon>
        <taxon>Embryophyta</taxon>
        <taxon>Tracheophyta</taxon>
        <taxon>Spermatophyta</taxon>
        <taxon>Magnoliopsida</taxon>
        <taxon>eudicotyledons</taxon>
        <taxon>Gunneridae</taxon>
        <taxon>Pentapetalae</taxon>
        <taxon>rosids</taxon>
        <taxon>fabids</taxon>
        <taxon>Oxalidales</taxon>
        <taxon>Cephalotaceae</taxon>
        <taxon>Cephalotus</taxon>
    </lineage>
</organism>
<feature type="compositionally biased region" description="Basic and acidic residues" evidence="1">
    <location>
        <begin position="143"/>
        <end position="152"/>
    </location>
</feature>
<feature type="domain" description="NECAP PHear" evidence="2">
    <location>
        <begin position="2"/>
        <end position="79"/>
    </location>
</feature>
<dbReference type="InterPro" id="IPR011993">
    <property type="entry name" value="PH-like_dom_sf"/>
</dbReference>
<evidence type="ECO:0000256" key="1">
    <source>
        <dbReference type="SAM" id="MobiDB-lite"/>
    </source>
</evidence>